<dbReference type="PANTHER" id="PTHR46333">
    <property type="entry name" value="CYTOKINESIS PROTEIN 3"/>
    <property type="match status" value="1"/>
</dbReference>
<dbReference type="GO" id="GO:0005737">
    <property type="term" value="C:cytoplasm"/>
    <property type="evidence" value="ECO:0007669"/>
    <property type="project" value="TreeGrafter"/>
</dbReference>
<dbReference type="PANTHER" id="PTHR46333:SF2">
    <property type="entry name" value="CYTOKINESIS PROTEIN 3"/>
    <property type="match status" value="1"/>
</dbReference>
<dbReference type="Gene3D" id="3.10.620.30">
    <property type="match status" value="1"/>
</dbReference>
<evidence type="ECO:0000313" key="2">
    <source>
        <dbReference type="EMBL" id="SNR85741.1"/>
    </source>
</evidence>
<evidence type="ECO:0000313" key="3">
    <source>
        <dbReference type="Proteomes" id="UP000198379"/>
    </source>
</evidence>
<sequence length="226" mass="26792">MRRYLLLVFFTFIQFLQAQQSDFKNIDFTKAENNAERYKGEELTNLPILAHHLTYTLDTDVERFRAIYYWVCHNIKGEYGMMLKNNRKRQKLKDNPEALHAWNHEFKRKVFKKLINDKETLCTGYAYLIKELSRLAGLECKIINGYGLDGSLKSKNLEMPNHSWNVIKLNGKWYVCDATWSSGFTDVTTELFEFDYDNSYFLMDPSVFIKTHQPEDEAWTLLPQKL</sequence>
<dbReference type="InterPro" id="IPR002931">
    <property type="entry name" value="Transglutaminase-like"/>
</dbReference>
<dbReference type="Pfam" id="PF01841">
    <property type="entry name" value="Transglut_core"/>
    <property type="match status" value="1"/>
</dbReference>
<feature type="domain" description="Transglutaminase-like" evidence="1">
    <location>
        <begin position="114"/>
        <end position="180"/>
    </location>
</feature>
<name>A0A238ZRQ3_9FLAO</name>
<dbReference type="OrthoDB" id="9788327at2"/>
<dbReference type="SUPFAM" id="SSF54001">
    <property type="entry name" value="Cysteine proteinases"/>
    <property type="match status" value="1"/>
</dbReference>
<dbReference type="Proteomes" id="UP000198379">
    <property type="component" value="Unassembled WGS sequence"/>
</dbReference>
<organism evidence="2 3">
    <name type="scientific">Dokdonia pacifica</name>
    <dbReference type="NCBI Taxonomy" id="1627892"/>
    <lineage>
        <taxon>Bacteria</taxon>
        <taxon>Pseudomonadati</taxon>
        <taxon>Bacteroidota</taxon>
        <taxon>Flavobacteriia</taxon>
        <taxon>Flavobacteriales</taxon>
        <taxon>Flavobacteriaceae</taxon>
        <taxon>Dokdonia</taxon>
    </lineage>
</organism>
<evidence type="ECO:0000259" key="1">
    <source>
        <dbReference type="SMART" id="SM00460"/>
    </source>
</evidence>
<protein>
    <submittedName>
        <fullName evidence="2">Transglutaminase-like superfamily protein</fullName>
    </submittedName>
</protein>
<dbReference type="InterPro" id="IPR052557">
    <property type="entry name" value="CAP/Cytokinesis_protein"/>
</dbReference>
<reference evidence="2 3" key="1">
    <citation type="submission" date="2017-06" db="EMBL/GenBank/DDBJ databases">
        <authorList>
            <person name="Kim H.J."/>
            <person name="Triplett B.A."/>
        </authorList>
    </citation>
    <scope>NUCLEOTIDE SEQUENCE [LARGE SCALE GENOMIC DNA]</scope>
    <source>
        <strain evidence="2 3">DSM 25597</strain>
    </source>
</reference>
<dbReference type="SMART" id="SM00460">
    <property type="entry name" value="TGc"/>
    <property type="match status" value="1"/>
</dbReference>
<accession>A0A238ZRQ3</accession>
<dbReference type="RefSeq" id="WP_089371751.1">
    <property type="nucleotide sequence ID" value="NZ_BMEP01000001.1"/>
</dbReference>
<keyword evidence="3" id="KW-1185">Reference proteome</keyword>
<gene>
    <name evidence="2" type="ORF">SAMN06265376_103445</name>
</gene>
<dbReference type="InterPro" id="IPR038765">
    <property type="entry name" value="Papain-like_cys_pep_sf"/>
</dbReference>
<proteinExistence type="predicted"/>
<dbReference type="EMBL" id="FZNY01000003">
    <property type="protein sequence ID" value="SNR85741.1"/>
    <property type="molecule type" value="Genomic_DNA"/>
</dbReference>
<dbReference type="AlphaFoldDB" id="A0A238ZRQ3"/>